<gene>
    <name evidence="1" type="ordered locus">Thein_0336</name>
</gene>
<proteinExistence type="predicted"/>
<accession>F8AA83</accession>
<keyword evidence="2" id="KW-1185">Reference proteome</keyword>
<dbReference type="InParanoid" id="F8AA83"/>
<dbReference type="PaxDb" id="667014-Thein_0336"/>
<dbReference type="Proteomes" id="UP000006793">
    <property type="component" value="Chromosome"/>
</dbReference>
<evidence type="ECO:0000313" key="2">
    <source>
        <dbReference type="Proteomes" id="UP000006793"/>
    </source>
</evidence>
<dbReference type="HOGENOM" id="CLU_3223215_0_0_0"/>
<reference evidence="1 2" key="2">
    <citation type="journal article" date="2012" name="Stand. Genomic Sci.">
        <title>Complete genome sequence of the thermophilic sulfate-reducing ocean bacterium Thermodesulfatator indicus type strain (CIR29812(T)).</title>
        <authorList>
            <person name="Anderson I."/>
            <person name="Saunders E."/>
            <person name="Lapidus A."/>
            <person name="Nolan M."/>
            <person name="Lucas S."/>
            <person name="Tice H."/>
            <person name="Del Rio T.G."/>
            <person name="Cheng J.F."/>
            <person name="Han C."/>
            <person name="Tapia R."/>
            <person name="Goodwin L.A."/>
            <person name="Pitluck S."/>
            <person name="Liolios K."/>
            <person name="Mavromatis K."/>
            <person name="Pagani I."/>
            <person name="Ivanova N."/>
            <person name="Mikhailova N."/>
            <person name="Pati A."/>
            <person name="Chen A."/>
            <person name="Palaniappan K."/>
            <person name="Land M."/>
            <person name="Hauser L."/>
            <person name="Jeffries C.D."/>
            <person name="Chang Y.J."/>
            <person name="Brambilla E.M."/>
            <person name="Rohde M."/>
            <person name="Spring S."/>
            <person name="Goker M."/>
            <person name="Detter J.C."/>
            <person name="Woyke T."/>
            <person name="Bristow J."/>
            <person name="Eisen J.A."/>
            <person name="Markowitz V."/>
            <person name="Hugenholtz P."/>
            <person name="Kyrpides N.C."/>
            <person name="Klenk H.P."/>
        </authorList>
    </citation>
    <scope>NUCLEOTIDE SEQUENCE [LARGE SCALE GENOMIC DNA]</scope>
    <source>
        <strain evidence="2">DSM 15286 / JCM 11887 / CIR29812</strain>
    </source>
</reference>
<dbReference type="KEGG" id="tid:Thein_0336"/>
<evidence type="ECO:0000313" key="1">
    <source>
        <dbReference type="EMBL" id="AEH44219.1"/>
    </source>
</evidence>
<protein>
    <submittedName>
        <fullName evidence="1">Uncharacterized protein</fullName>
    </submittedName>
</protein>
<name>F8AA83_THEID</name>
<reference evidence="2" key="1">
    <citation type="submission" date="2011-04" db="EMBL/GenBank/DDBJ databases">
        <title>The complete genome of Thermodesulfatator indicus DSM 15286.</title>
        <authorList>
            <person name="Lucas S."/>
            <person name="Copeland A."/>
            <person name="Lapidus A."/>
            <person name="Bruce D."/>
            <person name="Goodwin L."/>
            <person name="Pitluck S."/>
            <person name="Peters L."/>
            <person name="Kyrpides N."/>
            <person name="Mavromatis K."/>
            <person name="Pagani I."/>
            <person name="Ivanova N."/>
            <person name="Saunders L."/>
            <person name="Detter J.C."/>
            <person name="Tapia R."/>
            <person name="Han C."/>
            <person name="Land M."/>
            <person name="Hauser L."/>
            <person name="Markowitz V."/>
            <person name="Cheng J.-F."/>
            <person name="Hugenholtz P."/>
            <person name="Woyke T."/>
            <person name="Wu D."/>
            <person name="Spring S."/>
            <person name="Schroeder M."/>
            <person name="Brambilla E."/>
            <person name="Klenk H.-P."/>
            <person name="Eisen J.A."/>
        </authorList>
    </citation>
    <scope>NUCLEOTIDE SEQUENCE [LARGE SCALE GENOMIC DNA]</scope>
    <source>
        <strain evidence="2">DSM 15286 / JCM 11887 / CIR29812</strain>
    </source>
</reference>
<dbReference type="STRING" id="667014.Thein_0336"/>
<dbReference type="RefSeq" id="WP_013906965.1">
    <property type="nucleotide sequence ID" value="NC_015681.1"/>
</dbReference>
<organism evidence="1 2">
    <name type="scientific">Thermodesulfatator indicus (strain DSM 15286 / JCM 11887 / CIR29812)</name>
    <dbReference type="NCBI Taxonomy" id="667014"/>
    <lineage>
        <taxon>Bacteria</taxon>
        <taxon>Pseudomonadati</taxon>
        <taxon>Thermodesulfobacteriota</taxon>
        <taxon>Thermodesulfobacteria</taxon>
        <taxon>Thermodesulfobacteriales</taxon>
        <taxon>Thermodesulfatatoraceae</taxon>
        <taxon>Thermodesulfatator</taxon>
    </lineage>
</organism>
<sequence length="44" mass="5095">MGLFDGLLDFIRNYAVKAQKDDVLFTAIHRILTEELGWESKNLL</sequence>
<dbReference type="AlphaFoldDB" id="F8AA83"/>
<dbReference type="EMBL" id="CP002683">
    <property type="protein sequence ID" value="AEH44219.1"/>
    <property type="molecule type" value="Genomic_DNA"/>
</dbReference>